<dbReference type="GeneID" id="35593827"/>
<evidence type="ECO:0000313" key="2">
    <source>
        <dbReference type="EMBL" id="AUV83135.1"/>
    </source>
</evidence>
<evidence type="ECO:0000313" key="3">
    <source>
        <dbReference type="Proteomes" id="UP000236584"/>
    </source>
</evidence>
<evidence type="ECO:0000256" key="1">
    <source>
        <dbReference type="SAM" id="Phobius"/>
    </source>
</evidence>
<dbReference type="KEGG" id="srub:C2R22_17005"/>
<protein>
    <submittedName>
        <fullName evidence="2">Uncharacterized protein</fullName>
    </submittedName>
</protein>
<dbReference type="Proteomes" id="UP000236584">
    <property type="component" value="Chromosome"/>
</dbReference>
<keyword evidence="3" id="KW-1185">Reference proteome</keyword>
<organism evidence="2 3">
    <name type="scientific">Salinigranum rubrum</name>
    <dbReference type="NCBI Taxonomy" id="755307"/>
    <lineage>
        <taxon>Archaea</taxon>
        <taxon>Methanobacteriati</taxon>
        <taxon>Methanobacteriota</taxon>
        <taxon>Stenosarchaea group</taxon>
        <taxon>Halobacteria</taxon>
        <taxon>Halobacteriales</taxon>
        <taxon>Haloferacaceae</taxon>
        <taxon>Salinigranum</taxon>
    </lineage>
</organism>
<dbReference type="EMBL" id="CP026309">
    <property type="protein sequence ID" value="AUV83135.1"/>
    <property type="molecule type" value="Genomic_DNA"/>
</dbReference>
<feature type="transmembrane region" description="Helical" evidence="1">
    <location>
        <begin position="61"/>
        <end position="84"/>
    </location>
</feature>
<name>A0A2I8VML7_9EURY</name>
<dbReference type="RefSeq" id="WP_103426824.1">
    <property type="nucleotide sequence ID" value="NZ_CP026309.1"/>
</dbReference>
<proteinExistence type="predicted"/>
<keyword evidence="1" id="KW-0812">Transmembrane</keyword>
<sequence length="86" mass="8796">MSRRLDHARSASDPIPALALLLVGLTALCLAVLYPLQQLAAQASVSGMISGGVLVIPAETFVVVAGLLVISASATTLGVLVLFLRL</sequence>
<keyword evidence="1" id="KW-0472">Membrane</keyword>
<reference evidence="2 3" key="1">
    <citation type="submission" date="2018-01" db="EMBL/GenBank/DDBJ databases">
        <title>Complete genome sequence of Salinigranum rubrum GX10T, an extremely halophilic archaeon isolated from a marine solar saltern.</title>
        <authorList>
            <person name="Han S."/>
        </authorList>
    </citation>
    <scope>NUCLEOTIDE SEQUENCE [LARGE SCALE GENOMIC DNA]</scope>
    <source>
        <strain evidence="2 3">GX10</strain>
    </source>
</reference>
<dbReference type="AlphaFoldDB" id="A0A2I8VML7"/>
<keyword evidence="1" id="KW-1133">Transmembrane helix</keyword>
<accession>A0A2I8VML7</accession>
<gene>
    <name evidence="2" type="ORF">C2R22_17005</name>
</gene>